<dbReference type="Pfam" id="PF03724">
    <property type="entry name" value="META"/>
    <property type="match status" value="1"/>
</dbReference>
<dbReference type="RefSeq" id="WP_182296113.1">
    <property type="nucleotide sequence ID" value="NZ_CP059851.1"/>
</dbReference>
<dbReference type="InterPro" id="IPR038670">
    <property type="entry name" value="HslJ-like_sf"/>
</dbReference>
<dbReference type="InterPro" id="IPR005184">
    <property type="entry name" value="DUF306_Meta_HslJ"/>
</dbReference>
<feature type="signal peptide" evidence="1">
    <location>
        <begin position="1"/>
        <end position="17"/>
    </location>
</feature>
<feature type="chain" id="PRO_5028835179" evidence="1">
    <location>
        <begin position="18"/>
        <end position="135"/>
    </location>
</feature>
<keyword evidence="4" id="KW-1185">Reference proteome</keyword>
<evidence type="ECO:0000256" key="1">
    <source>
        <dbReference type="SAM" id="SignalP"/>
    </source>
</evidence>
<sequence>MKPLFLAALLLATSATARPPEMRGTEWVLVEMNGKPVAPIPRVTLTLGKDGRMNGASGCNRFMGGYELRGGSMTVPGPVAGTMMACTPEAMAFEDAYLTQLKKGGRVRVSWEGNMRITPDGGGQLRFRADVPAPK</sequence>
<feature type="domain" description="DUF306" evidence="2">
    <location>
        <begin position="21"/>
        <end position="127"/>
    </location>
</feature>
<dbReference type="InterPro" id="IPR053147">
    <property type="entry name" value="Hsp_HslJ-like"/>
</dbReference>
<organism evidence="3 4">
    <name type="scientific">Sandaracinobacteroides saxicola</name>
    <dbReference type="NCBI Taxonomy" id="2759707"/>
    <lineage>
        <taxon>Bacteria</taxon>
        <taxon>Pseudomonadati</taxon>
        <taxon>Pseudomonadota</taxon>
        <taxon>Alphaproteobacteria</taxon>
        <taxon>Sphingomonadales</taxon>
        <taxon>Sphingosinicellaceae</taxon>
        <taxon>Sandaracinobacteroides</taxon>
    </lineage>
</organism>
<evidence type="ECO:0000313" key="4">
    <source>
        <dbReference type="Proteomes" id="UP000515292"/>
    </source>
</evidence>
<dbReference type="PANTHER" id="PTHR35535:SF1">
    <property type="entry name" value="HEAT SHOCK PROTEIN HSLJ"/>
    <property type="match status" value="1"/>
</dbReference>
<dbReference type="PANTHER" id="PTHR35535">
    <property type="entry name" value="HEAT SHOCK PROTEIN HSLJ"/>
    <property type="match status" value="1"/>
</dbReference>
<reference evidence="3 4" key="1">
    <citation type="submission" date="2020-07" db="EMBL/GenBank/DDBJ databases">
        <title>Complete genome sequence for Sandaracinobacter sp. M6.</title>
        <authorList>
            <person name="Tang Y."/>
            <person name="Liu Q."/>
            <person name="Guo Z."/>
            <person name="Lei P."/>
            <person name="Huang B."/>
        </authorList>
    </citation>
    <scope>NUCLEOTIDE SEQUENCE [LARGE SCALE GENOMIC DNA]</scope>
    <source>
        <strain evidence="3 4">M6</strain>
    </source>
</reference>
<gene>
    <name evidence="3" type="ORF">H3309_16315</name>
</gene>
<dbReference type="KEGG" id="sand:H3309_16315"/>
<dbReference type="Proteomes" id="UP000515292">
    <property type="component" value="Chromosome"/>
</dbReference>
<dbReference type="AlphaFoldDB" id="A0A7G5IHJ5"/>
<accession>A0A7G5IHJ5</accession>
<proteinExistence type="predicted"/>
<dbReference type="EMBL" id="CP059851">
    <property type="protein sequence ID" value="QMW22837.1"/>
    <property type="molecule type" value="Genomic_DNA"/>
</dbReference>
<keyword evidence="1" id="KW-0732">Signal</keyword>
<evidence type="ECO:0000259" key="2">
    <source>
        <dbReference type="Pfam" id="PF03724"/>
    </source>
</evidence>
<dbReference type="Gene3D" id="2.40.128.270">
    <property type="match status" value="1"/>
</dbReference>
<name>A0A7G5IHJ5_9SPHN</name>
<evidence type="ECO:0000313" key="3">
    <source>
        <dbReference type="EMBL" id="QMW22837.1"/>
    </source>
</evidence>
<protein>
    <submittedName>
        <fullName evidence="3">META domain-containing protein</fullName>
    </submittedName>
</protein>